<evidence type="ECO:0000256" key="1">
    <source>
        <dbReference type="SAM" id="Phobius"/>
    </source>
</evidence>
<sequence>MILNILYCLFFGILDFSIYLYLVRNDRIPKNILVVALSTIILIVFLHAGWIEISGLMKWNDFFGLLMFSIGIIILYFESKFQDSYIDSRKESLNQKLYERFKPVFDFVRYKLIYIMIYVYQFLAVWNDSYR</sequence>
<evidence type="ECO:0000313" key="3">
    <source>
        <dbReference type="Proteomes" id="UP000680038"/>
    </source>
</evidence>
<keyword evidence="1" id="KW-0472">Membrane</keyword>
<evidence type="ECO:0000313" key="2">
    <source>
        <dbReference type="EMBL" id="CAG5002285.1"/>
    </source>
</evidence>
<name>A0A916NC45_9BACT</name>
<comment type="caution">
    <text evidence="2">The sequence shown here is derived from an EMBL/GenBank/DDBJ whole genome shotgun (WGS) entry which is preliminary data.</text>
</comment>
<keyword evidence="3" id="KW-1185">Reference proteome</keyword>
<feature type="transmembrane region" description="Helical" evidence="1">
    <location>
        <begin position="62"/>
        <end position="79"/>
    </location>
</feature>
<dbReference type="EMBL" id="CAJRAF010000002">
    <property type="protein sequence ID" value="CAG5002285.1"/>
    <property type="molecule type" value="Genomic_DNA"/>
</dbReference>
<feature type="transmembrane region" description="Helical" evidence="1">
    <location>
        <begin position="6"/>
        <end position="23"/>
    </location>
</feature>
<accession>A0A916NC45</accession>
<reference evidence="2" key="1">
    <citation type="submission" date="2021-04" db="EMBL/GenBank/DDBJ databases">
        <authorList>
            <person name="Rodrigo-Torres L."/>
            <person name="Arahal R. D."/>
            <person name="Lucena T."/>
        </authorList>
    </citation>
    <scope>NUCLEOTIDE SEQUENCE</scope>
    <source>
        <strain evidence="2">CECT 9275</strain>
    </source>
</reference>
<feature type="transmembrane region" description="Helical" evidence="1">
    <location>
        <begin position="32"/>
        <end position="50"/>
    </location>
</feature>
<keyword evidence="1" id="KW-0812">Transmembrane</keyword>
<dbReference type="AlphaFoldDB" id="A0A916NC45"/>
<dbReference type="Proteomes" id="UP000680038">
    <property type="component" value="Unassembled WGS sequence"/>
</dbReference>
<feature type="transmembrane region" description="Helical" evidence="1">
    <location>
        <begin position="107"/>
        <end position="126"/>
    </location>
</feature>
<proteinExistence type="predicted"/>
<protein>
    <submittedName>
        <fullName evidence="2">Uncharacterized protein</fullName>
    </submittedName>
</protein>
<keyword evidence="1" id="KW-1133">Transmembrane helix</keyword>
<gene>
    <name evidence="2" type="ORF">DYBT9275_02858</name>
</gene>
<organism evidence="2 3">
    <name type="scientific">Dyadobacter helix</name>
    <dbReference type="NCBI Taxonomy" id="2822344"/>
    <lineage>
        <taxon>Bacteria</taxon>
        <taxon>Pseudomonadati</taxon>
        <taxon>Bacteroidota</taxon>
        <taxon>Cytophagia</taxon>
        <taxon>Cytophagales</taxon>
        <taxon>Spirosomataceae</taxon>
        <taxon>Dyadobacter</taxon>
    </lineage>
</organism>